<dbReference type="Gene3D" id="3.40.50.1240">
    <property type="entry name" value="Phosphoglycerate mutase-like"/>
    <property type="match status" value="2"/>
</dbReference>
<dbReference type="CDD" id="cd07061">
    <property type="entry name" value="HP_HAP_like"/>
    <property type="match status" value="2"/>
</dbReference>
<dbReference type="Pfam" id="PF00328">
    <property type="entry name" value="His_Phos_2"/>
    <property type="match status" value="2"/>
</dbReference>
<feature type="compositionally biased region" description="Acidic residues" evidence="2">
    <location>
        <begin position="20"/>
        <end position="36"/>
    </location>
</feature>
<dbReference type="InterPro" id="IPR029033">
    <property type="entry name" value="His_PPase_superfam"/>
</dbReference>
<dbReference type="EMBL" id="SPNW01000048">
    <property type="protein sequence ID" value="TIA87770.1"/>
    <property type="molecule type" value="Genomic_DNA"/>
</dbReference>
<accession>A0A4T0FIE2</accession>
<dbReference type="AlphaFoldDB" id="A0A4T0FIE2"/>
<keyword evidence="3" id="KW-0472">Membrane</keyword>
<keyword evidence="5" id="KW-1185">Reference proteome</keyword>
<proteinExistence type="predicted"/>
<feature type="transmembrane region" description="Helical" evidence="3">
    <location>
        <begin position="57"/>
        <end position="79"/>
    </location>
</feature>
<evidence type="ECO:0008006" key="6">
    <source>
        <dbReference type="Google" id="ProtNLM"/>
    </source>
</evidence>
<dbReference type="PANTHER" id="PTHR20963">
    <property type="entry name" value="MULTIPLE INOSITOL POLYPHOSPHATE PHOSPHATASE-RELATED"/>
    <property type="match status" value="1"/>
</dbReference>
<reference evidence="4 5" key="1">
    <citation type="submission" date="2019-03" db="EMBL/GenBank/DDBJ databases">
        <title>Sequencing 23 genomes of Wallemia ichthyophaga.</title>
        <authorList>
            <person name="Gostincar C."/>
        </authorList>
    </citation>
    <scope>NUCLEOTIDE SEQUENCE [LARGE SCALE GENOMIC DNA]</scope>
    <source>
        <strain evidence="4 5">EXF-5753</strain>
    </source>
</reference>
<sequence>MNDETESDRGALLPQYTHDDGEEEVDKEVLFDEEAPLNDTPARRRRPKWQSPRSKNVMVAAGCLFVLPIVCLLSPLLALDTLVPRSPEQAHAPSHKFTLTSANPDAGSHTQDHRPWPTNDGFPQEPFRTDIGDIGPTQTGAEAFIVQTAAAYPLESALNPAIVRPTAKDARGPDDFDVLRHLGPLTPYTSSPNYLPTTPLAPDTCEIDSVHMIHRHGSRYPTPNSMPLKFSEKLSTAVKANMNSDNAIGFNGELAFLNEWRYAIGHSILTPVGRWQLYNSGAGFRLKYGHLLTKLTSHKPVFRTTTQDRMFKSAINWLAGFFGVESWQEESHLSILHEARGYNNTLAPWETCPREDSYQSAKHVHAWRNKYLRNAQKRLNKQAVGYDFDIDDVFAMQELCAYETVSLGYSEFCHLFTKEEWEGYDYSWDLSFYYDAGFGSPTARAQGLGWVEETLARLEKKTPAPYDSTTNSTLDEDPVTFPLDMPIYTDFSHDTVIANIVATLNLTQFATPLPSNKIPRESRHTTRWRTSHISPFAGNLVLQVLNCRGDDTAASAKAQDEDAWEITKTHKVPPAGKYVRLALNDAVHDLSSGLDCPFDDEGLCPFDRFTSSLRTVRDEIDFAKDCHGKWSMGPHAKVSNGQITSLKKSEMRRSAVLYVAVAAALNSFSTLATPIASSYAGSQTSDELPTPTVYDSERVFELEQGFRGDSSNGALPHLSLQATKQAYPYTHDYPSILVRPVAADASTAAEFDVMENWGVNMPYKSATSVILNATTPYPPQGCTVRGVTLLQRHAERYPSSWDQAKDFADSLSAMVGENDGENAVGFIDELEFLNTYKYPLGTDKLTSVGRQTMMERGTRFALLYGQLLDTFSEHKMVVRTTTEQRMFASAKAFLAGLFGEEWNEHVHLVQQIEEDGYNSTLNVWNTCNRPDADQGDPRKEHWQNIYLRDAADRLSSKTVNANLTVEDVAGMQDLCAYETIALGYSEFCHLFTKAEWEGYGYGYDLYHYGDAGFGGPVAKASGLGWVQELLARLTNDRSNVQYTNSANSTLDMDARTFPTDQAINIDFTHDVTIAEVVTALNLTHLQRELSDEYIERSTPRWRSNAVSPFAGNLLVQSLDCSGAGYVRVVLNDAVQPLDGLGECGQSDLADEGACNFDTFVHALHQVSNEVDFTHDCFGDFNNTHVVHNGVPE</sequence>
<evidence type="ECO:0000256" key="2">
    <source>
        <dbReference type="SAM" id="MobiDB-lite"/>
    </source>
</evidence>
<dbReference type="GO" id="GO:0003993">
    <property type="term" value="F:acid phosphatase activity"/>
    <property type="evidence" value="ECO:0007669"/>
    <property type="project" value="TreeGrafter"/>
</dbReference>
<dbReference type="InterPro" id="IPR000560">
    <property type="entry name" value="His_Pase_clade-2"/>
</dbReference>
<keyword evidence="1" id="KW-0378">Hydrolase</keyword>
<gene>
    <name evidence="4" type="ORF">E3P99_02972</name>
</gene>
<evidence type="ECO:0000313" key="5">
    <source>
        <dbReference type="Proteomes" id="UP000310189"/>
    </source>
</evidence>
<evidence type="ECO:0000313" key="4">
    <source>
        <dbReference type="EMBL" id="TIA87770.1"/>
    </source>
</evidence>
<protein>
    <recommendedName>
        <fullName evidence="6">3-phytase</fullName>
    </recommendedName>
</protein>
<organism evidence="4 5">
    <name type="scientific">Wallemia hederae</name>
    <dbReference type="NCBI Taxonomy" id="1540922"/>
    <lineage>
        <taxon>Eukaryota</taxon>
        <taxon>Fungi</taxon>
        <taxon>Dikarya</taxon>
        <taxon>Basidiomycota</taxon>
        <taxon>Wallemiomycotina</taxon>
        <taxon>Wallemiomycetes</taxon>
        <taxon>Wallemiales</taxon>
        <taxon>Wallemiaceae</taxon>
        <taxon>Wallemia</taxon>
    </lineage>
</organism>
<dbReference type="Proteomes" id="UP000310189">
    <property type="component" value="Unassembled WGS sequence"/>
</dbReference>
<evidence type="ECO:0000256" key="1">
    <source>
        <dbReference type="ARBA" id="ARBA00022801"/>
    </source>
</evidence>
<dbReference type="InterPro" id="IPR033379">
    <property type="entry name" value="Acid_Pase_AS"/>
</dbReference>
<keyword evidence="3" id="KW-1133">Transmembrane helix</keyword>
<dbReference type="SUPFAM" id="SSF53254">
    <property type="entry name" value="Phosphoglycerate mutase-like"/>
    <property type="match status" value="2"/>
</dbReference>
<dbReference type="OrthoDB" id="6509975at2759"/>
<evidence type="ECO:0000256" key="3">
    <source>
        <dbReference type="SAM" id="Phobius"/>
    </source>
</evidence>
<name>A0A4T0FIE2_9BASI</name>
<comment type="caution">
    <text evidence="4">The sequence shown here is derived from an EMBL/GenBank/DDBJ whole genome shotgun (WGS) entry which is preliminary data.</text>
</comment>
<dbReference type="PROSITE" id="PS00616">
    <property type="entry name" value="HIS_ACID_PHOSPHAT_1"/>
    <property type="match status" value="1"/>
</dbReference>
<dbReference type="PANTHER" id="PTHR20963:SF42">
    <property type="entry name" value="PHOSPHOGLYCERATE MUTASE-LIKE PROTEIN"/>
    <property type="match status" value="1"/>
</dbReference>
<feature type="region of interest" description="Disordered" evidence="2">
    <location>
        <begin position="1"/>
        <end position="52"/>
    </location>
</feature>
<keyword evidence="3" id="KW-0812">Transmembrane</keyword>